<dbReference type="InterPro" id="IPR000953">
    <property type="entry name" value="Chromo/chromo_shadow_dom"/>
</dbReference>
<dbReference type="OrthoDB" id="2630497at2759"/>
<accession>A0A164VZQ2</accession>
<evidence type="ECO:0000256" key="2">
    <source>
        <dbReference type="ARBA" id="ARBA00023242"/>
    </source>
</evidence>
<keyword evidence="6" id="KW-1185">Reference proteome</keyword>
<protein>
    <recommendedName>
        <fullName evidence="4">Chromo domain-containing protein</fullName>
    </recommendedName>
</protein>
<organism evidence="5 6">
    <name type="scientific">Sistotremastrum niveocremeum HHB9708</name>
    <dbReference type="NCBI Taxonomy" id="1314777"/>
    <lineage>
        <taxon>Eukaryota</taxon>
        <taxon>Fungi</taxon>
        <taxon>Dikarya</taxon>
        <taxon>Basidiomycota</taxon>
        <taxon>Agaricomycotina</taxon>
        <taxon>Agaricomycetes</taxon>
        <taxon>Sistotremastrales</taxon>
        <taxon>Sistotremastraceae</taxon>
        <taxon>Sertulicium</taxon>
        <taxon>Sertulicium niveocremeum</taxon>
    </lineage>
</organism>
<dbReference type="Gene3D" id="2.40.50.40">
    <property type="match status" value="1"/>
</dbReference>
<dbReference type="PROSITE" id="PS50013">
    <property type="entry name" value="CHROMO_2"/>
    <property type="match status" value="1"/>
</dbReference>
<evidence type="ECO:0000256" key="3">
    <source>
        <dbReference type="SAM" id="MobiDB-lite"/>
    </source>
</evidence>
<evidence type="ECO:0000313" key="6">
    <source>
        <dbReference type="Proteomes" id="UP000076722"/>
    </source>
</evidence>
<dbReference type="Pfam" id="PF00385">
    <property type="entry name" value="Chromo"/>
    <property type="match status" value="1"/>
</dbReference>
<reference evidence="5 6" key="1">
    <citation type="journal article" date="2016" name="Mol. Biol. Evol.">
        <title>Comparative Genomics of Early-Diverging Mushroom-Forming Fungi Provides Insights into the Origins of Lignocellulose Decay Capabilities.</title>
        <authorList>
            <person name="Nagy L.G."/>
            <person name="Riley R."/>
            <person name="Tritt A."/>
            <person name="Adam C."/>
            <person name="Daum C."/>
            <person name="Floudas D."/>
            <person name="Sun H."/>
            <person name="Yadav J.S."/>
            <person name="Pangilinan J."/>
            <person name="Larsson K.H."/>
            <person name="Matsuura K."/>
            <person name="Barry K."/>
            <person name="Labutti K."/>
            <person name="Kuo R."/>
            <person name="Ohm R.A."/>
            <person name="Bhattacharya S.S."/>
            <person name="Shirouzu T."/>
            <person name="Yoshinaga Y."/>
            <person name="Martin F.M."/>
            <person name="Grigoriev I.V."/>
            <person name="Hibbett D.S."/>
        </authorList>
    </citation>
    <scope>NUCLEOTIDE SEQUENCE [LARGE SCALE GENOMIC DNA]</scope>
    <source>
        <strain evidence="5 6">HHB9708</strain>
    </source>
</reference>
<dbReference type="InterPro" id="IPR016197">
    <property type="entry name" value="Chromo-like_dom_sf"/>
</dbReference>
<dbReference type="PANTHER" id="PTHR22812">
    <property type="entry name" value="CHROMOBOX PROTEIN"/>
    <property type="match status" value="1"/>
</dbReference>
<dbReference type="SMART" id="SM00298">
    <property type="entry name" value="CHROMO"/>
    <property type="match status" value="1"/>
</dbReference>
<evidence type="ECO:0000313" key="5">
    <source>
        <dbReference type="EMBL" id="KZS94621.1"/>
    </source>
</evidence>
<dbReference type="GO" id="GO:0006338">
    <property type="term" value="P:chromatin remodeling"/>
    <property type="evidence" value="ECO:0007669"/>
    <property type="project" value="UniProtKB-ARBA"/>
</dbReference>
<dbReference type="InterPro" id="IPR023780">
    <property type="entry name" value="Chromo_domain"/>
</dbReference>
<evidence type="ECO:0000259" key="4">
    <source>
        <dbReference type="PROSITE" id="PS50013"/>
    </source>
</evidence>
<feature type="region of interest" description="Disordered" evidence="3">
    <location>
        <begin position="124"/>
        <end position="156"/>
    </location>
</feature>
<dbReference type="GO" id="GO:0005634">
    <property type="term" value="C:nucleus"/>
    <property type="evidence" value="ECO:0007669"/>
    <property type="project" value="UniProtKB-SubCell"/>
</dbReference>
<dbReference type="Proteomes" id="UP000076722">
    <property type="component" value="Unassembled WGS sequence"/>
</dbReference>
<dbReference type="EMBL" id="KV419404">
    <property type="protein sequence ID" value="KZS94621.1"/>
    <property type="molecule type" value="Genomic_DNA"/>
</dbReference>
<evidence type="ECO:0000256" key="1">
    <source>
        <dbReference type="ARBA" id="ARBA00004123"/>
    </source>
</evidence>
<keyword evidence="2" id="KW-0539">Nucleus</keyword>
<gene>
    <name evidence="5" type="ORF">SISNIDRAFT_50845</name>
</gene>
<feature type="domain" description="Chromo" evidence="4">
    <location>
        <begin position="11"/>
        <end position="76"/>
    </location>
</feature>
<dbReference type="AlphaFoldDB" id="A0A164VZQ2"/>
<feature type="compositionally biased region" description="Basic residues" evidence="3">
    <location>
        <begin position="140"/>
        <end position="151"/>
    </location>
</feature>
<sequence>MSSAEEEEPSYAVEYIVKAKVAQPALKVTSKKWIYYVKWVGYPHSDNTWEPYDHFNSKKPIKSFWKHASEQEDEDNLWGVGHVVWNKKKVAMNWSSDDLDESPSPPSKTSADPYVQYIRRAQADALDSGSSSDDNDSKRSPPKLRRLKRKRSSDTVSNQWLVSDDLGVLTSTSSLAVASYPI</sequence>
<dbReference type="STRING" id="1314777.A0A164VZQ2"/>
<proteinExistence type="predicted"/>
<dbReference type="SUPFAM" id="SSF54160">
    <property type="entry name" value="Chromo domain-like"/>
    <property type="match status" value="1"/>
</dbReference>
<feature type="region of interest" description="Disordered" evidence="3">
    <location>
        <begin position="95"/>
        <end position="114"/>
    </location>
</feature>
<name>A0A164VZQ2_9AGAM</name>
<dbReference type="InterPro" id="IPR051219">
    <property type="entry name" value="Heterochromatin_chromo-domain"/>
</dbReference>
<comment type="subcellular location">
    <subcellularLocation>
        <location evidence="1">Nucleus</location>
    </subcellularLocation>
</comment>